<dbReference type="Proteomes" id="UP001322138">
    <property type="component" value="Unassembled WGS sequence"/>
</dbReference>
<gene>
    <name evidence="1" type="ORF">QC761_0019740</name>
</gene>
<proteinExistence type="predicted"/>
<evidence type="ECO:0000313" key="2">
    <source>
        <dbReference type="Proteomes" id="UP001322138"/>
    </source>
</evidence>
<evidence type="ECO:0000313" key="1">
    <source>
        <dbReference type="EMBL" id="KAK4649279.1"/>
    </source>
</evidence>
<dbReference type="EMBL" id="JAFFGZ010000001">
    <property type="protein sequence ID" value="KAK4649279.1"/>
    <property type="molecule type" value="Genomic_DNA"/>
</dbReference>
<protein>
    <submittedName>
        <fullName evidence="1">Uncharacterized protein</fullName>
    </submittedName>
</protein>
<sequence length="63" mass="6953">MKRFPKRCSITARLACSRVNPVRHSNNRTSELSTPGVAIEVPRFTAPAVSCPWTGASSFMFQV</sequence>
<comment type="caution">
    <text evidence="1">The sequence shown here is derived from an EMBL/GenBank/DDBJ whole genome shotgun (WGS) entry which is preliminary data.</text>
</comment>
<keyword evidence="2" id="KW-1185">Reference proteome</keyword>
<reference evidence="1 2" key="1">
    <citation type="journal article" date="2023" name="bioRxiv">
        <title>High-quality genome assemblies of four members of thePodospora anserinaspecies complex.</title>
        <authorList>
            <person name="Ament-Velasquez S.L."/>
            <person name="Vogan A.A."/>
            <person name="Wallerman O."/>
            <person name="Hartmann F."/>
            <person name="Gautier V."/>
            <person name="Silar P."/>
            <person name="Giraud T."/>
            <person name="Johannesson H."/>
        </authorList>
    </citation>
    <scope>NUCLEOTIDE SEQUENCE [LARGE SCALE GENOMIC DNA]</scope>
    <source>
        <strain evidence="1 2">CBS 112042</strain>
    </source>
</reference>
<dbReference type="GeneID" id="87891149"/>
<name>A0ABR0G0N7_9PEZI</name>
<organism evidence="1 2">
    <name type="scientific">Podospora bellae-mahoneyi</name>
    <dbReference type="NCBI Taxonomy" id="2093777"/>
    <lineage>
        <taxon>Eukaryota</taxon>
        <taxon>Fungi</taxon>
        <taxon>Dikarya</taxon>
        <taxon>Ascomycota</taxon>
        <taxon>Pezizomycotina</taxon>
        <taxon>Sordariomycetes</taxon>
        <taxon>Sordariomycetidae</taxon>
        <taxon>Sordariales</taxon>
        <taxon>Podosporaceae</taxon>
        <taxon>Podospora</taxon>
    </lineage>
</organism>
<accession>A0ABR0G0N7</accession>
<dbReference type="RefSeq" id="XP_062738254.1">
    <property type="nucleotide sequence ID" value="XM_062872060.1"/>
</dbReference>